<dbReference type="PANTHER" id="PTHR31672">
    <property type="entry name" value="BNACNNG10540D PROTEIN"/>
    <property type="match status" value="1"/>
</dbReference>
<keyword evidence="4" id="KW-1185">Reference proteome</keyword>
<dbReference type="PANTHER" id="PTHR31672:SF13">
    <property type="entry name" value="F-BOX PROTEIN CPR30-LIKE"/>
    <property type="match status" value="1"/>
</dbReference>
<dbReference type="Pfam" id="PF07734">
    <property type="entry name" value="FBA_1"/>
    <property type="match status" value="1"/>
</dbReference>
<evidence type="ECO:0000259" key="1">
    <source>
        <dbReference type="Pfam" id="PF00646"/>
    </source>
</evidence>
<dbReference type="InterPro" id="IPR050796">
    <property type="entry name" value="SCF_F-box_component"/>
</dbReference>
<dbReference type="NCBIfam" id="TIGR01640">
    <property type="entry name" value="F_box_assoc_1"/>
    <property type="match status" value="1"/>
</dbReference>
<evidence type="ECO:0000313" key="4">
    <source>
        <dbReference type="Proteomes" id="UP001163823"/>
    </source>
</evidence>
<evidence type="ECO:0000259" key="2">
    <source>
        <dbReference type="Pfam" id="PF07734"/>
    </source>
</evidence>
<feature type="domain" description="F-box" evidence="1">
    <location>
        <begin position="12"/>
        <end position="45"/>
    </location>
</feature>
<dbReference type="InterPro" id="IPR036047">
    <property type="entry name" value="F-box-like_dom_sf"/>
</dbReference>
<proteinExistence type="predicted"/>
<dbReference type="EMBL" id="JARAOO010000008">
    <property type="protein sequence ID" value="KAJ7959281.1"/>
    <property type="molecule type" value="Genomic_DNA"/>
</dbReference>
<dbReference type="EMBL" id="JARAOO010000008">
    <property type="protein sequence ID" value="KAJ7959282.1"/>
    <property type="molecule type" value="Genomic_DNA"/>
</dbReference>
<dbReference type="InterPro" id="IPR001810">
    <property type="entry name" value="F-box_dom"/>
</dbReference>
<dbReference type="InterPro" id="IPR006527">
    <property type="entry name" value="F-box-assoc_dom_typ1"/>
</dbReference>
<dbReference type="InterPro" id="IPR017451">
    <property type="entry name" value="F-box-assoc_interact_dom"/>
</dbReference>
<dbReference type="Pfam" id="PF00646">
    <property type="entry name" value="F-box"/>
    <property type="match status" value="1"/>
</dbReference>
<dbReference type="CDD" id="cd22157">
    <property type="entry name" value="F-box_AtFBW1-like"/>
    <property type="match status" value="1"/>
</dbReference>
<dbReference type="Proteomes" id="UP001163823">
    <property type="component" value="Chromosome 8"/>
</dbReference>
<accession>A0AAD7LL35</accession>
<reference evidence="3" key="1">
    <citation type="journal article" date="2023" name="Science">
        <title>Elucidation of the pathway for biosynthesis of saponin adjuvants from the soapbark tree.</title>
        <authorList>
            <person name="Reed J."/>
            <person name="Orme A."/>
            <person name="El-Demerdash A."/>
            <person name="Owen C."/>
            <person name="Martin L.B.B."/>
            <person name="Misra R.C."/>
            <person name="Kikuchi S."/>
            <person name="Rejzek M."/>
            <person name="Martin A.C."/>
            <person name="Harkess A."/>
            <person name="Leebens-Mack J."/>
            <person name="Louveau T."/>
            <person name="Stephenson M.J."/>
            <person name="Osbourn A."/>
        </authorList>
    </citation>
    <scope>NUCLEOTIDE SEQUENCE</scope>
    <source>
        <strain evidence="3">S10</strain>
    </source>
</reference>
<feature type="domain" description="F-box associated beta-propeller type 1" evidence="2">
    <location>
        <begin position="88"/>
        <end position="393"/>
    </location>
</feature>
<organism evidence="3 4">
    <name type="scientific">Quillaja saponaria</name>
    <name type="common">Soap bark tree</name>
    <dbReference type="NCBI Taxonomy" id="32244"/>
    <lineage>
        <taxon>Eukaryota</taxon>
        <taxon>Viridiplantae</taxon>
        <taxon>Streptophyta</taxon>
        <taxon>Embryophyta</taxon>
        <taxon>Tracheophyta</taxon>
        <taxon>Spermatophyta</taxon>
        <taxon>Magnoliopsida</taxon>
        <taxon>eudicotyledons</taxon>
        <taxon>Gunneridae</taxon>
        <taxon>Pentapetalae</taxon>
        <taxon>rosids</taxon>
        <taxon>fabids</taxon>
        <taxon>Fabales</taxon>
        <taxon>Quillajaceae</taxon>
        <taxon>Quillaja</taxon>
    </lineage>
</organism>
<dbReference type="KEGG" id="qsa:O6P43_019882"/>
<protein>
    <submittedName>
        <fullName evidence="3">F-box family protein</fullName>
    </submittedName>
</protein>
<dbReference type="SUPFAM" id="SSF81383">
    <property type="entry name" value="F-box domain"/>
    <property type="match status" value="1"/>
</dbReference>
<gene>
    <name evidence="3" type="ORF">O6P43_019882</name>
</gene>
<sequence length="404" mass="45745">MDDKGIPLNHGIPQEIIRDIFSRLPVKSLTRFRSLSKWWFNHLKTREFIGDHLHRSTQINNSLLLHRFEESELYSLRSEISELEAVHIPTNNNFTFGLEIVGSCNGVLCVSHSYPLFSSDCISLWNPATKEVKILPPTAKGAIAGMELSTFAIGFGFNSDTDDYNIVTINVFMSNIYSDSEDAFYDAENVGEEVPDRLVQVQVYSLNSQSWKEIKDVGDVSLPPDFFDIEEHYLTANGALFWMTNGHCDFILSFVMANEVLQRIALPDSVTSSDKKKLAMYKESVAMLVMKHKETEGLGYSVELWMMMKGINNGDDCWSMLFEVNVCTEPFVIEELPVGFWKDELVIQAKEASNDSDEAALFLFNPNSIERKKLPTHGSEFSYIDFNYAESLVPLGDSEVEEAS</sequence>
<dbReference type="AlphaFoldDB" id="A0AAD7LL35"/>
<comment type="caution">
    <text evidence="3">The sequence shown here is derived from an EMBL/GenBank/DDBJ whole genome shotgun (WGS) entry which is preliminary data.</text>
</comment>
<name>A0AAD7LL35_QUISA</name>
<evidence type="ECO:0000313" key="3">
    <source>
        <dbReference type="EMBL" id="KAJ7959281.1"/>
    </source>
</evidence>